<feature type="repeat" description="ANK" evidence="3">
    <location>
        <begin position="1314"/>
        <end position="1338"/>
    </location>
</feature>
<evidence type="ECO:0000256" key="3">
    <source>
        <dbReference type="PROSITE-ProRule" id="PRU00023"/>
    </source>
</evidence>
<dbReference type="InterPro" id="IPR056884">
    <property type="entry name" value="NPHP3-like_N"/>
</dbReference>
<dbReference type="Gene3D" id="2.60.120.920">
    <property type="match status" value="1"/>
</dbReference>
<feature type="repeat" description="ANK" evidence="3">
    <location>
        <begin position="969"/>
        <end position="1001"/>
    </location>
</feature>
<dbReference type="SUPFAM" id="SSF52540">
    <property type="entry name" value="P-loop containing nucleoside triphosphate hydrolases"/>
    <property type="match status" value="1"/>
</dbReference>
<name>A0AAN6Y218_9PEZI</name>
<dbReference type="Pfam" id="PF12796">
    <property type="entry name" value="Ank_2"/>
    <property type="match status" value="9"/>
</dbReference>
<feature type="repeat" description="ANK" evidence="3">
    <location>
        <begin position="1511"/>
        <end position="1543"/>
    </location>
</feature>
<dbReference type="InterPro" id="IPR003877">
    <property type="entry name" value="SPRY_dom"/>
</dbReference>
<feature type="region of interest" description="Disordered" evidence="4">
    <location>
        <begin position="2204"/>
        <end position="2225"/>
    </location>
</feature>
<feature type="repeat" description="ANK" evidence="3">
    <location>
        <begin position="1749"/>
        <end position="1774"/>
    </location>
</feature>
<dbReference type="Gene3D" id="3.40.50.300">
    <property type="entry name" value="P-loop containing nucleotide triphosphate hydrolases"/>
    <property type="match status" value="1"/>
</dbReference>
<protein>
    <submittedName>
        <fullName evidence="6">Ankyrin repeat-containing domain protein</fullName>
    </submittedName>
</protein>
<organism evidence="6 7">
    <name type="scientific">Rhypophila decipiens</name>
    <dbReference type="NCBI Taxonomy" id="261697"/>
    <lineage>
        <taxon>Eukaryota</taxon>
        <taxon>Fungi</taxon>
        <taxon>Dikarya</taxon>
        <taxon>Ascomycota</taxon>
        <taxon>Pezizomycotina</taxon>
        <taxon>Sordariomycetes</taxon>
        <taxon>Sordariomycetidae</taxon>
        <taxon>Sordariales</taxon>
        <taxon>Naviculisporaceae</taxon>
        <taxon>Rhypophila</taxon>
    </lineage>
</organism>
<dbReference type="EMBL" id="MU858166">
    <property type="protein sequence ID" value="KAK4210778.1"/>
    <property type="molecule type" value="Genomic_DNA"/>
</dbReference>
<dbReference type="SUPFAM" id="SSF48403">
    <property type="entry name" value="Ankyrin repeat"/>
    <property type="match status" value="6"/>
</dbReference>
<dbReference type="PANTHER" id="PTHR24198">
    <property type="entry name" value="ANKYRIN REPEAT AND PROTEIN KINASE DOMAIN-CONTAINING PROTEIN"/>
    <property type="match status" value="1"/>
</dbReference>
<feature type="repeat" description="ANK" evidence="3">
    <location>
        <begin position="1177"/>
        <end position="1209"/>
    </location>
</feature>
<dbReference type="SMART" id="SM00248">
    <property type="entry name" value="ANK"/>
    <property type="match status" value="25"/>
</dbReference>
<keyword evidence="1" id="KW-0677">Repeat</keyword>
<dbReference type="InterPro" id="IPR027417">
    <property type="entry name" value="P-loop_NTPase"/>
</dbReference>
<proteinExistence type="predicted"/>
<feature type="repeat" description="ANK" evidence="3">
    <location>
        <begin position="1414"/>
        <end position="1446"/>
    </location>
</feature>
<evidence type="ECO:0000256" key="1">
    <source>
        <dbReference type="ARBA" id="ARBA00022737"/>
    </source>
</evidence>
<dbReference type="PROSITE" id="PS50088">
    <property type="entry name" value="ANK_REPEAT"/>
    <property type="match status" value="16"/>
</dbReference>
<evidence type="ECO:0000256" key="2">
    <source>
        <dbReference type="ARBA" id="ARBA00023043"/>
    </source>
</evidence>
<feature type="compositionally biased region" description="Low complexity" evidence="4">
    <location>
        <begin position="2097"/>
        <end position="2120"/>
    </location>
</feature>
<dbReference type="Gene3D" id="1.25.40.20">
    <property type="entry name" value="Ankyrin repeat-containing domain"/>
    <property type="match status" value="6"/>
</dbReference>
<feature type="repeat" description="ANK" evidence="3">
    <location>
        <begin position="1447"/>
        <end position="1479"/>
    </location>
</feature>
<dbReference type="SMART" id="SM00449">
    <property type="entry name" value="SPRY"/>
    <property type="match status" value="1"/>
</dbReference>
<keyword evidence="2 3" id="KW-0040">ANK repeat</keyword>
<evidence type="ECO:0000256" key="4">
    <source>
        <dbReference type="SAM" id="MobiDB-lite"/>
    </source>
</evidence>
<dbReference type="PANTHER" id="PTHR24198:SF193">
    <property type="match status" value="1"/>
</dbReference>
<feature type="repeat" description="ANK" evidence="3">
    <location>
        <begin position="901"/>
        <end position="933"/>
    </location>
</feature>
<sequence>MSSPLECEVDEVTVSGPRLVSTGGKDQTRDTYDYDVIAVGLPGRSTAQNNLHSTAGRNAVVAPPTLRDDLASLIPEGRVLVLDFCLEDLQSRHDYGEALEILAFDILKEIVGARISVKRPITWITHGFAGLVAKKALLIATTRKEYFDIAFRTRSVLFLGTPHFCDSSALWDQVTLYMLATSAMNGHIHSTRSSSGSAKAGQLSKVMEKTSTEFLRIAKLYRILNFVPTEQPPAFAHKFTHLSLAGREMNTVSLKGNFISMVNYSDWDDGILFRFQELAEPNLVSVPDDDYIQLLHHLWTLQESFYLWGVHEFAPEIATSSTQDKFEKWLQIGGSGLFYLFGHSGTGKTSYMSSFFKTLYSPLNERIVDQKQLLISFFHDDARTGAGLFRPMATMLLFQILSQRPHLAQRVHDYWKVPRDTRTTSTQMLLAVFKGLFQAPFRDEMVLVLDGIDDWIPSPLDFLQKLIDVTAQAQVQLKIIVSGERYRGHELRLGPDWRCQQVCLDMQIAHDNTRLAFFSRMIDELVAERPEYHLFRQRLLERFKELDLSYLECSKASHLLARSRTPSLYGTMQQEIELVPGKLEDLYSRIVERSDPKFRNITASALSWILFAERPLTDFELDAAIASEALEGFDMEKLDRASDAAAAAITGFENAFPMNIRHDLDLATDPRMFQGASDHIRIRHSTLKKYLLGRKQEPFTWTISQQISLVTRCLRYLKMFLSDSPLAESSGGIHYTDFVHYASQFWPTHYQLAPPDDGLDGLVIAFLRDGKTASKWSSMFRTVSYGHQAATAKIDHTEQGLDLQLAAECGLSGVVHKLVADRIPQETGGEGKTYQDRDIDLAIDLATLNGHQDIVEFLCSSFNLHGNVSLCNAALGRHVDTLRFLLHSAGAKPDINKPGFEGRTPLGMACLMGCLDIVKLLLEPSLGADLEAQTPEGSTPLLAASAMGYDEIVSFLIEHGANVSHRDRLGKSPIWYAAHWGHAEVVTLLEIGGANVRDVDSKGQGLLHGAVIRSFSGFARFNTEEARSVTTSEGMTALHLACEQGQLLAVQALLYPPANSDKNHGEPRLVDQAFVNKSQLDGRTALHIAAERGFVYTVNMLLAAGANTEAKTLSGYTPLQLAAKEGRLHVMRLLLGEAEKRQQPRPPLLPLAAKRGQFLVVRYLLRLHESPLKPDIRGRTPLALAAKGGHLAVVKLLLKANGTVMDTADFYGWAPLHYASSRGHTRVVDVLLAEGAYVSAIAISNPKPLYKDSIILNEATPPVPMKPTRSNKFPLRRGRYGPSRCTALHLAAMHAPVLSRLLDAGADPGAGDGNGFTALHIAALAGGPKEIELLLDKGKIDIAARSLDGDSALHIAAWNGRCENIRCLLSRGASPAMVDHGQRAALHLAILSSNLEAAKILIAHEDNKKRVTARGNTFLHLAVAVNSIEIVTELVDWGVPIDAPDANGCTPLYDSVHDQKLELVDLLIHKNASVNKVDLEGRTPLHISYRSSRILELLIRNGADVIRKTKSGATPLHYACANGAIEAVQLLIENGADLNAQDGLGQTPLVSASSGDLEVKDSEENIVLVEDDPEMVNTELEVAEEQTEKARLDITKLLLGDERCKPDLVDTFGRTALHIASLNNLADAVHLLCEKLEVDVLSKHRSTPLHFAAHGTSLAAMKVLFQHGADVKAQDDNGATVLHLAMMKSNDEIVDLILSRRGAPLLCQQDMEGCTPLVIATYYQHYRLIKRLAEKYAEARKAINLPTNSGYTPLLIAVENGDEEMVDTLLSLDAPAHCNATATTKDGRTALTLAAKSGFANIVDELLRKRRDEILCILETVWDTLGGLTALQTSLEMHNLDIASTLVREGANVTTPMGISPLFTAALCNRPLMEQMLDRNPRIFARRNGFEELRMAVEAGSLTLWDRFVSSIGIPNITGALQAVDQDGWTLQMIISQSKNQEFQKRLHGLPDLTRAQTTNARQIRSTVTSLATAWSDKVESPTEMTRQWPEIGDDGFASDVRIDGSFIKYNPQNLNTPPLSLRANFPFKPGSTSKTSYFSITIFPNIHKELHHRSFPLARADNNEIDASDDPTGSPTTRHSPGAFRQSRTPRRKSATSLSRLRGSSRSSTLLGETRGSSSSREENTQLAIPCIVIGVCGEFANLRRALPGREAGSFGYHGDDGYFYYNDIAGTTKRERIGPTFGVPEAIPIIKSPRPAVPAINEGDGGAVPQEDAKMDSEKPPTLARDENTITVGCAVCWESDTISFYLNGNLVGERRSKKLRRKLYAVVGFMNGPVVVKVDFPRNTDGEVVV</sequence>
<dbReference type="InterPro" id="IPR036770">
    <property type="entry name" value="Ankyrin_rpt-contain_sf"/>
</dbReference>
<feature type="region of interest" description="Disordered" evidence="4">
    <location>
        <begin position="2063"/>
        <end position="2124"/>
    </location>
</feature>
<feature type="repeat" description="ANK" evidence="3">
    <location>
        <begin position="1348"/>
        <end position="1380"/>
    </location>
</feature>
<feature type="repeat" description="ANK" evidence="3">
    <location>
        <begin position="936"/>
        <end position="968"/>
    </location>
</feature>
<feature type="repeat" description="ANK" evidence="3">
    <location>
        <begin position="1677"/>
        <end position="1700"/>
    </location>
</feature>
<dbReference type="Proteomes" id="UP001301769">
    <property type="component" value="Unassembled WGS sequence"/>
</dbReference>
<reference evidence="6" key="1">
    <citation type="journal article" date="2023" name="Mol. Phylogenet. Evol.">
        <title>Genome-scale phylogeny and comparative genomics of the fungal order Sordariales.</title>
        <authorList>
            <person name="Hensen N."/>
            <person name="Bonometti L."/>
            <person name="Westerberg I."/>
            <person name="Brannstrom I.O."/>
            <person name="Guillou S."/>
            <person name="Cros-Aarteil S."/>
            <person name="Calhoun S."/>
            <person name="Haridas S."/>
            <person name="Kuo A."/>
            <person name="Mondo S."/>
            <person name="Pangilinan J."/>
            <person name="Riley R."/>
            <person name="LaButti K."/>
            <person name="Andreopoulos B."/>
            <person name="Lipzen A."/>
            <person name="Chen C."/>
            <person name="Yan M."/>
            <person name="Daum C."/>
            <person name="Ng V."/>
            <person name="Clum A."/>
            <person name="Steindorff A."/>
            <person name="Ohm R.A."/>
            <person name="Martin F."/>
            <person name="Silar P."/>
            <person name="Natvig D.O."/>
            <person name="Lalanne C."/>
            <person name="Gautier V."/>
            <person name="Ament-Velasquez S.L."/>
            <person name="Kruys A."/>
            <person name="Hutchinson M.I."/>
            <person name="Powell A.J."/>
            <person name="Barry K."/>
            <person name="Miller A.N."/>
            <person name="Grigoriev I.V."/>
            <person name="Debuchy R."/>
            <person name="Gladieux P."/>
            <person name="Hiltunen Thoren M."/>
            <person name="Johannesson H."/>
        </authorList>
    </citation>
    <scope>NUCLEOTIDE SEQUENCE</scope>
    <source>
        <strain evidence="6">PSN293</strain>
    </source>
</reference>
<feature type="repeat" description="ANK" evidence="3">
    <location>
        <begin position="1644"/>
        <end position="1676"/>
    </location>
</feature>
<dbReference type="InterPro" id="IPR043136">
    <property type="entry name" value="B30.2/SPRY_sf"/>
</dbReference>
<feature type="domain" description="SPRY" evidence="5">
    <location>
        <begin position="2034"/>
        <end position="2286"/>
    </location>
</feature>
<evidence type="ECO:0000313" key="7">
    <source>
        <dbReference type="Proteomes" id="UP001301769"/>
    </source>
</evidence>
<dbReference type="PRINTS" id="PR01415">
    <property type="entry name" value="ANKYRIN"/>
</dbReference>
<dbReference type="PROSITE" id="PS50297">
    <property type="entry name" value="ANK_REP_REGION"/>
    <property type="match status" value="15"/>
</dbReference>
<gene>
    <name evidence="6" type="ORF">QBC37DRAFT_390235</name>
</gene>
<keyword evidence="7" id="KW-1185">Reference proteome</keyword>
<feature type="repeat" description="ANK" evidence="3">
    <location>
        <begin position="1114"/>
        <end position="1135"/>
    </location>
</feature>
<dbReference type="Pfam" id="PF24883">
    <property type="entry name" value="NPHP3_N"/>
    <property type="match status" value="1"/>
</dbReference>
<accession>A0AAN6Y218</accession>
<feature type="repeat" description="ANK" evidence="3">
    <location>
        <begin position="1033"/>
        <end position="1065"/>
    </location>
</feature>
<feature type="compositionally biased region" description="Basic and acidic residues" evidence="4">
    <location>
        <begin position="2213"/>
        <end position="2225"/>
    </location>
</feature>
<comment type="caution">
    <text evidence="6">The sequence shown here is derived from an EMBL/GenBank/DDBJ whole genome shotgun (WGS) entry which is preliminary data.</text>
</comment>
<reference evidence="6" key="2">
    <citation type="submission" date="2023-05" db="EMBL/GenBank/DDBJ databases">
        <authorList>
            <consortium name="Lawrence Berkeley National Laboratory"/>
            <person name="Steindorff A."/>
            <person name="Hensen N."/>
            <person name="Bonometti L."/>
            <person name="Westerberg I."/>
            <person name="Brannstrom I.O."/>
            <person name="Guillou S."/>
            <person name="Cros-Aarteil S."/>
            <person name="Calhoun S."/>
            <person name="Haridas S."/>
            <person name="Kuo A."/>
            <person name="Mondo S."/>
            <person name="Pangilinan J."/>
            <person name="Riley R."/>
            <person name="Labutti K."/>
            <person name="Andreopoulos B."/>
            <person name="Lipzen A."/>
            <person name="Chen C."/>
            <person name="Yanf M."/>
            <person name="Daum C."/>
            <person name="Ng V."/>
            <person name="Clum A."/>
            <person name="Ohm R."/>
            <person name="Martin F."/>
            <person name="Silar P."/>
            <person name="Natvig D."/>
            <person name="Lalanne C."/>
            <person name="Gautier V."/>
            <person name="Ament-Velasquez S.L."/>
            <person name="Kruys A."/>
            <person name="Hutchinson M.I."/>
            <person name="Powell A.J."/>
            <person name="Barry K."/>
            <person name="Miller A.N."/>
            <person name="Grigoriev I.V."/>
            <person name="Debuchy R."/>
            <person name="Gladieux P."/>
            <person name="Thoren M.H."/>
            <person name="Johannesson H."/>
        </authorList>
    </citation>
    <scope>NUCLEOTIDE SEQUENCE</scope>
    <source>
        <strain evidence="6">PSN293</strain>
    </source>
</reference>
<feature type="repeat" description="ANK" evidence="3">
    <location>
        <begin position="1211"/>
        <end position="1243"/>
    </location>
</feature>
<evidence type="ECO:0000259" key="5">
    <source>
        <dbReference type="SMART" id="SM00449"/>
    </source>
</evidence>
<dbReference type="InterPro" id="IPR002110">
    <property type="entry name" value="Ankyrin_rpt"/>
</dbReference>
<feature type="repeat" description="ANK" evidence="3">
    <location>
        <begin position="1081"/>
        <end position="1113"/>
    </location>
</feature>
<evidence type="ECO:0000313" key="6">
    <source>
        <dbReference type="EMBL" id="KAK4210778.1"/>
    </source>
</evidence>